<reference evidence="2 3" key="1">
    <citation type="submission" date="2022-10" db="EMBL/GenBank/DDBJ databases">
        <title>The complete genomes of actinobacterial strains from the NBC collection.</title>
        <authorList>
            <person name="Joergensen T.S."/>
            <person name="Alvarez Arevalo M."/>
            <person name="Sterndorff E.B."/>
            <person name="Faurdal D."/>
            <person name="Vuksanovic O."/>
            <person name="Mourched A.-S."/>
            <person name="Charusanti P."/>
            <person name="Shaw S."/>
            <person name="Blin K."/>
            <person name="Weber T."/>
        </authorList>
    </citation>
    <scope>NUCLEOTIDE SEQUENCE [LARGE SCALE GENOMIC DNA]</scope>
    <source>
        <strain evidence="2 3">NBC_01247</strain>
    </source>
</reference>
<accession>A0ABZ1WB75</accession>
<evidence type="ECO:0000256" key="1">
    <source>
        <dbReference type="SAM" id="MobiDB-lite"/>
    </source>
</evidence>
<gene>
    <name evidence="2" type="ORF">OG469_22275</name>
</gene>
<organism evidence="2 3">
    <name type="scientific">Kitasatospora herbaricolor</name>
    <dbReference type="NCBI Taxonomy" id="68217"/>
    <lineage>
        <taxon>Bacteria</taxon>
        <taxon>Bacillati</taxon>
        <taxon>Actinomycetota</taxon>
        <taxon>Actinomycetes</taxon>
        <taxon>Kitasatosporales</taxon>
        <taxon>Streptomycetaceae</taxon>
        <taxon>Kitasatospora</taxon>
    </lineage>
</organism>
<proteinExistence type="predicted"/>
<evidence type="ECO:0000313" key="2">
    <source>
        <dbReference type="EMBL" id="WUS57994.1"/>
    </source>
</evidence>
<dbReference type="RefSeq" id="WP_329496101.1">
    <property type="nucleotide sequence ID" value="NZ_CP108460.1"/>
</dbReference>
<sequence>MDEVLLVRVAGLSRDALRGFHHRNVEQVLAEEAEALRLLVESAEQAGAALFQDIGAHTGHERAVLVAARRGVHQDDLSRRVAQEAVALMSEGAVAAFGAWTAARDRAHSLDAQLDAEWAAAEADDLRHLRGLCLDRRFRTGLEATSRELADIAQRWAVGTTGDPQRKRLLRLARMAARAAAKTSPFSSWMVTIPARWGLPGGVAARERLLVELDGAVIGELTHALRAVLPVAAELEVRVNPSLVRVEGGWLFIRAGRREQTVGVAEHPAIDAMLRALGPGDTEADLAARVIGGAGLVSRCLATGMIEHRLPVADHHPRPWAVWAAFADEHGAADLSAGLSALDNALCDSSAAAAEAAAARVGRHLGIELPAVKAHEMSVAADWPYELPDRPDGAVLDELDRARRLLALYDLKLPAKAAAAEHLEKRFGAHYDVSLTVALDSLGRARLDPDGDLGRIIGPAAPPWGADLATCSGSMVRELGRALSGLTGEVLGRAAHGPLSVKELDRLLDDFPFVHPNRSATFYLQEAAEAGIRRVVNVVHGGHGRGRGRLAAQAGLAIADLVPTVDQDVVEISGLLGSALNSRTGTAPRELQYPSTTSDRPDGERLPMASVRVVPGAYGLPVLRDRDGRDVRLVHLGMAADLALPPFVRLLEQVFGSAYLMHPSIAVFTPAAPGRAGAAQSATPRVVLGATALQRSRRLLRREQFPGGRGPRESLRAWHRWLAAHGLESRFYLRAWSSADHGGAQSKARKPVFVDMTSPLLFADAEKMLRQAEYAIVEECLPDPLAGSGHVTEFAVEVGSRC</sequence>
<evidence type="ECO:0008006" key="4">
    <source>
        <dbReference type="Google" id="ProtNLM"/>
    </source>
</evidence>
<feature type="region of interest" description="Disordered" evidence="1">
    <location>
        <begin position="585"/>
        <end position="605"/>
    </location>
</feature>
<dbReference type="Proteomes" id="UP001432014">
    <property type="component" value="Chromosome"/>
</dbReference>
<name>A0ABZ1WB75_9ACTN</name>
<dbReference type="EMBL" id="CP108482">
    <property type="protein sequence ID" value="WUS57994.1"/>
    <property type="molecule type" value="Genomic_DNA"/>
</dbReference>
<protein>
    <recommendedName>
        <fullName evidence="4">Lantibiotic biosynthesis dehydratase-like protein</fullName>
    </recommendedName>
</protein>
<evidence type="ECO:0000313" key="3">
    <source>
        <dbReference type="Proteomes" id="UP001432014"/>
    </source>
</evidence>
<keyword evidence="3" id="KW-1185">Reference proteome</keyword>